<dbReference type="AlphaFoldDB" id="A0A3B3YU91"/>
<sequence length="218" mass="24891">MLIAGKGERLGDGSIVSANVLLQEGTTTKQNETSGVSVEKKKLKKIIANNVIWRVSKEENEENKMKNILGFINHRTCIREAVLLQYYLSAFWWAKDAKFSPTQISFTMAVLHILLENLREKQMSSVDNMVVFMKAMTAACHCAPSEEHGTSLLNNNEAKALIFYVTKSLILKYKLYELLFMKSTEEHLTGMERTIQRFGCQDAHTSLEESISTYFYFK</sequence>
<organism evidence="1 2">
    <name type="scientific">Poecilia mexicana</name>
    <dbReference type="NCBI Taxonomy" id="48701"/>
    <lineage>
        <taxon>Eukaryota</taxon>
        <taxon>Metazoa</taxon>
        <taxon>Chordata</taxon>
        <taxon>Craniata</taxon>
        <taxon>Vertebrata</taxon>
        <taxon>Euteleostomi</taxon>
        <taxon>Actinopterygii</taxon>
        <taxon>Neopterygii</taxon>
        <taxon>Teleostei</taxon>
        <taxon>Neoteleostei</taxon>
        <taxon>Acanthomorphata</taxon>
        <taxon>Ovalentaria</taxon>
        <taxon>Atherinomorphae</taxon>
        <taxon>Cyprinodontiformes</taxon>
        <taxon>Poeciliidae</taxon>
        <taxon>Poeciliinae</taxon>
        <taxon>Poecilia</taxon>
    </lineage>
</organism>
<dbReference type="Ensembl" id="ENSPMET00000032922.1">
    <property type="protein sequence ID" value="ENSPMEP00000030947.1"/>
    <property type="gene ID" value="ENSPMEG00000017748.1"/>
</dbReference>
<dbReference type="PANTHER" id="PTHR28457:SF3">
    <property type="entry name" value="CILIARY-ASSOCIATED CALCIUM-BINDING COILED-COIL PROTEIN 1"/>
    <property type="match status" value="1"/>
</dbReference>
<dbReference type="PANTHER" id="PTHR28457">
    <property type="entry name" value="COILED-COIL DOMAIN-CONTAINING PROTEIN 189"/>
    <property type="match status" value="1"/>
</dbReference>
<proteinExistence type="predicted"/>
<dbReference type="InterPro" id="IPR032727">
    <property type="entry name" value="CLAMP"/>
</dbReference>
<evidence type="ECO:0000313" key="1">
    <source>
        <dbReference type="Ensembl" id="ENSPMEP00000030947.1"/>
    </source>
</evidence>
<dbReference type="Proteomes" id="UP000261480">
    <property type="component" value="Unplaced"/>
</dbReference>
<name>A0A3B3YU91_9TELE</name>
<dbReference type="Pfam" id="PF14769">
    <property type="entry name" value="CLAMP"/>
    <property type="match status" value="1"/>
</dbReference>
<keyword evidence="2" id="KW-1185">Reference proteome</keyword>
<protein>
    <submittedName>
        <fullName evidence="1">Uncharacterized protein</fullName>
    </submittedName>
</protein>
<accession>A0A3B3YU91</accession>
<reference evidence="1" key="2">
    <citation type="submission" date="2025-09" db="UniProtKB">
        <authorList>
            <consortium name="Ensembl"/>
        </authorList>
    </citation>
    <scope>IDENTIFICATION</scope>
</reference>
<evidence type="ECO:0000313" key="2">
    <source>
        <dbReference type="Proteomes" id="UP000261480"/>
    </source>
</evidence>
<reference evidence="1" key="1">
    <citation type="submission" date="2025-08" db="UniProtKB">
        <authorList>
            <consortium name="Ensembl"/>
        </authorList>
    </citation>
    <scope>IDENTIFICATION</scope>
</reference>
<dbReference type="STRING" id="48701.ENSPMEP00000030947"/>